<gene>
    <name evidence="2" type="ORF">EJB05_14349</name>
</gene>
<feature type="compositionally biased region" description="Polar residues" evidence="1">
    <location>
        <begin position="654"/>
        <end position="666"/>
    </location>
</feature>
<evidence type="ECO:0000313" key="2">
    <source>
        <dbReference type="EMBL" id="TVU40868.1"/>
    </source>
</evidence>
<feature type="region of interest" description="Disordered" evidence="1">
    <location>
        <begin position="1"/>
        <end position="60"/>
    </location>
</feature>
<comment type="caution">
    <text evidence="2">The sequence shown here is derived from an EMBL/GenBank/DDBJ whole genome shotgun (WGS) entry which is preliminary data.</text>
</comment>
<dbReference type="EMBL" id="RWGY01000007">
    <property type="protein sequence ID" value="TVU40868.1"/>
    <property type="molecule type" value="Genomic_DNA"/>
</dbReference>
<evidence type="ECO:0000256" key="1">
    <source>
        <dbReference type="SAM" id="MobiDB-lite"/>
    </source>
</evidence>
<dbReference type="InterPro" id="IPR036047">
    <property type="entry name" value="F-box-like_dom_sf"/>
</dbReference>
<dbReference type="AlphaFoldDB" id="A0A5J9VYA3"/>
<feature type="non-terminal residue" evidence="2">
    <location>
        <position position="1"/>
    </location>
</feature>
<name>A0A5J9VYA3_9POAL</name>
<protein>
    <recommendedName>
        <fullName evidence="4">F-box domain-containing protein</fullName>
    </recommendedName>
</protein>
<evidence type="ECO:0000313" key="3">
    <source>
        <dbReference type="Proteomes" id="UP000324897"/>
    </source>
</evidence>
<keyword evidence="3" id="KW-1185">Reference proteome</keyword>
<dbReference type="Proteomes" id="UP000324897">
    <property type="component" value="Chromosome 4"/>
</dbReference>
<dbReference type="OrthoDB" id="618709at2759"/>
<dbReference type="Gramene" id="TVU40868">
    <property type="protein sequence ID" value="TVU40868"/>
    <property type="gene ID" value="EJB05_14349"/>
</dbReference>
<organism evidence="2 3">
    <name type="scientific">Eragrostis curvula</name>
    <name type="common">weeping love grass</name>
    <dbReference type="NCBI Taxonomy" id="38414"/>
    <lineage>
        <taxon>Eukaryota</taxon>
        <taxon>Viridiplantae</taxon>
        <taxon>Streptophyta</taxon>
        <taxon>Embryophyta</taxon>
        <taxon>Tracheophyta</taxon>
        <taxon>Spermatophyta</taxon>
        <taxon>Magnoliopsida</taxon>
        <taxon>Liliopsida</taxon>
        <taxon>Poales</taxon>
        <taxon>Poaceae</taxon>
        <taxon>PACMAD clade</taxon>
        <taxon>Chloridoideae</taxon>
        <taxon>Eragrostideae</taxon>
        <taxon>Eragrostidinae</taxon>
        <taxon>Eragrostis</taxon>
    </lineage>
</organism>
<dbReference type="SUPFAM" id="SSF81383">
    <property type="entry name" value="F-box domain"/>
    <property type="match status" value="1"/>
</dbReference>
<dbReference type="PANTHER" id="PTHR32133:SF251">
    <property type="entry name" value="F-BOX DOMAIN-CONTAINING PROTEIN"/>
    <property type="match status" value="1"/>
</dbReference>
<feature type="region of interest" description="Disordered" evidence="1">
    <location>
        <begin position="640"/>
        <end position="666"/>
    </location>
</feature>
<dbReference type="PANTHER" id="PTHR32133">
    <property type="entry name" value="OS07G0120400 PROTEIN"/>
    <property type="match status" value="1"/>
</dbReference>
<evidence type="ECO:0008006" key="4">
    <source>
        <dbReference type="Google" id="ProtNLM"/>
    </source>
</evidence>
<reference evidence="2 3" key="1">
    <citation type="journal article" date="2019" name="Sci. Rep.">
        <title>A high-quality genome of Eragrostis curvula grass provides insights into Poaceae evolution and supports new strategies to enhance forage quality.</title>
        <authorList>
            <person name="Carballo J."/>
            <person name="Santos B.A.C.M."/>
            <person name="Zappacosta D."/>
            <person name="Garbus I."/>
            <person name="Selva J.P."/>
            <person name="Gallo C.A."/>
            <person name="Diaz A."/>
            <person name="Albertini E."/>
            <person name="Caccamo M."/>
            <person name="Echenique V."/>
        </authorList>
    </citation>
    <scope>NUCLEOTIDE SEQUENCE [LARGE SCALE GENOMIC DNA]</scope>
    <source>
        <strain evidence="3">cv. Victoria</strain>
        <tissue evidence="2">Leaf</tissue>
    </source>
</reference>
<sequence length="666" mass="74185">MGRAWSNRPKKACSPFPTDPKFQTQSKPRRRRGSSTDQGRAHHGVAAAAAGAHRRHRLPPDQPEHLVRASLVCKPWLRVISDPGFLRRYRAFHRTPPLLGYIQRRRVVEGDPEPRLIPTTAVPLGPNPYFRRALDCHHGRVLLHANDDGWYLIVWDPVTGDQHRVPEAGIIWLIYSAVVFCAVSGCDHLDCHGGPFRVVFVATDDRDELVKASVYSSETGAWSTPVSLGDDCEVYVQHKKDPDNSMFGLFYTPYVQPRRGAVIGDGVYFTLQESDAIIKYDTGKNRLSMINPPSKDLHDLALMELGDSSLGFTYIKDSTLYLWSRKVNSEEAAEWVKCRVIELETMVPVANPSDKAFVVGAAEGVGVIFVSTGVGLFTIKLNSGQVEKVDEPEVYFSILPYMSFYTPGWSGRRQCSSTCPTSGAWSTARWDELSSYVQRFLPSPTSLPATLFLHSLHIYQVLGTIAAGGNRVSDIDRLYPLLDDTAAKDNPHVAALRIFFHDVRKCQHRDVASWMQVWKTAAEKLEKLSLKCPELKGKLHLPHSPHYAPKQYAPLERLTRRKATNPKRVISGVSMNKRGRRSTRDFQFCLPLRSATELIGCHNSQGHLESLELCSNEAPGTDTSGVAGMLDGIESLGKEVDASKSKKRKMNAMPETNASFSCMSSG</sequence>
<accession>A0A5J9VYA3</accession>
<proteinExistence type="predicted"/>